<evidence type="ECO:0000259" key="5">
    <source>
        <dbReference type="Pfam" id="PF01979"/>
    </source>
</evidence>
<dbReference type="Gene3D" id="3.20.20.140">
    <property type="entry name" value="Metal-dependent hydrolases"/>
    <property type="match status" value="1"/>
</dbReference>
<dbReference type="InterPro" id="IPR051607">
    <property type="entry name" value="Metallo-dep_hydrolases"/>
</dbReference>
<keyword evidence="4" id="KW-0862">Zinc</keyword>
<protein>
    <recommendedName>
        <fullName evidence="5">Amidohydrolase-related domain-containing protein</fullName>
    </recommendedName>
</protein>
<dbReference type="InterPro" id="IPR011059">
    <property type="entry name" value="Metal-dep_hydrolase_composite"/>
</dbReference>
<reference evidence="6 7" key="1">
    <citation type="submission" date="2024-01" db="EMBL/GenBank/DDBJ databases">
        <title>A draft genome for the cacao thread blight pathogen Marasmiellus scandens.</title>
        <authorList>
            <person name="Baruah I.K."/>
            <person name="Leung J."/>
            <person name="Bukari Y."/>
            <person name="Amoako-Attah I."/>
            <person name="Meinhardt L.W."/>
            <person name="Bailey B.A."/>
            <person name="Cohen S.P."/>
        </authorList>
    </citation>
    <scope>NUCLEOTIDE SEQUENCE [LARGE SCALE GENOMIC DNA]</scope>
    <source>
        <strain evidence="6 7">GH-19</strain>
    </source>
</reference>
<evidence type="ECO:0000313" key="6">
    <source>
        <dbReference type="EMBL" id="KAK7469377.1"/>
    </source>
</evidence>
<dbReference type="InterPro" id="IPR006680">
    <property type="entry name" value="Amidohydro-rel"/>
</dbReference>
<proteinExistence type="predicted"/>
<dbReference type="SUPFAM" id="SSF51556">
    <property type="entry name" value="Metallo-dependent hydrolases"/>
    <property type="match status" value="1"/>
</dbReference>
<evidence type="ECO:0000256" key="3">
    <source>
        <dbReference type="ARBA" id="ARBA00022801"/>
    </source>
</evidence>
<comment type="caution">
    <text evidence="6">The sequence shown here is derived from an EMBL/GenBank/DDBJ whole genome shotgun (WGS) entry which is preliminary data.</text>
</comment>
<evidence type="ECO:0000256" key="2">
    <source>
        <dbReference type="ARBA" id="ARBA00022723"/>
    </source>
</evidence>
<dbReference type="PANTHER" id="PTHR11271:SF6">
    <property type="entry name" value="GUANINE DEAMINASE"/>
    <property type="match status" value="1"/>
</dbReference>
<dbReference type="Proteomes" id="UP001498398">
    <property type="component" value="Unassembled WGS sequence"/>
</dbReference>
<evidence type="ECO:0000256" key="4">
    <source>
        <dbReference type="ARBA" id="ARBA00022833"/>
    </source>
</evidence>
<dbReference type="Gene3D" id="2.30.40.10">
    <property type="entry name" value="Urease, subunit C, domain 1"/>
    <property type="match status" value="1"/>
</dbReference>
<keyword evidence="3" id="KW-0378">Hydrolase</keyword>
<keyword evidence="7" id="KW-1185">Reference proteome</keyword>
<dbReference type="Pfam" id="PF01979">
    <property type="entry name" value="Amidohydro_1"/>
    <property type="match status" value="1"/>
</dbReference>
<evidence type="ECO:0000256" key="1">
    <source>
        <dbReference type="ARBA" id="ARBA00001947"/>
    </source>
</evidence>
<dbReference type="InterPro" id="IPR032466">
    <property type="entry name" value="Metal_Hydrolase"/>
</dbReference>
<feature type="domain" description="Amidohydrolase-related" evidence="5">
    <location>
        <begin position="17"/>
        <end position="362"/>
    </location>
</feature>
<gene>
    <name evidence="6" type="ORF">VKT23_003852</name>
</gene>
<sequence length="367" mass="41012">MEWLNEYAFKAEEKMDADPVLARKVYTRLAERLIQAGTGSVLLFGTILEETNLILAEVLQSAGIRGFVGKLSMDISSRPSYIEPSAAASLENARRFVKNVRESVAHLDPHRQLVQPVLTPRFVPTCTDELLNGLGQLAQEESLMIQSHLAEAHDQVKWVKEERGEEDIKIFERHNLMTPRTVQAHCTFLDVPSLSQLRTHGTSIAHCPLSNAYFSTEPFRLREALDQGVKVGLGTDIAGGYSIDIMNAMRQSVIVSRMRDGQREDRHTPGSRSLTVDWKESLYLATRGGAIALGLHPKSGIFQVGAPFDAQYIKLFDNVNKNGVGALDFLDLHGMREIAEDMVEKWWCIGDDRNRTGVWVQGINVSK</sequence>
<keyword evidence="2" id="KW-0479">Metal-binding</keyword>
<dbReference type="PANTHER" id="PTHR11271">
    <property type="entry name" value="GUANINE DEAMINASE"/>
    <property type="match status" value="1"/>
</dbReference>
<name>A0ABR1JYI8_9AGAR</name>
<organism evidence="6 7">
    <name type="scientific">Marasmiellus scandens</name>
    <dbReference type="NCBI Taxonomy" id="2682957"/>
    <lineage>
        <taxon>Eukaryota</taxon>
        <taxon>Fungi</taxon>
        <taxon>Dikarya</taxon>
        <taxon>Basidiomycota</taxon>
        <taxon>Agaricomycotina</taxon>
        <taxon>Agaricomycetes</taxon>
        <taxon>Agaricomycetidae</taxon>
        <taxon>Agaricales</taxon>
        <taxon>Marasmiineae</taxon>
        <taxon>Omphalotaceae</taxon>
        <taxon>Marasmiellus</taxon>
    </lineage>
</organism>
<accession>A0ABR1JYI8</accession>
<dbReference type="EMBL" id="JBANRG010000003">
    <property type="protein sequence ID" value="KAK7469377.1"/>
    <property type="molecule type" value="Genomic_DNA"/>
</dbReference>
<comment type="cofactor">
    <cofactor evidence="1">
        <name>Zn(2+)</name>
        <dbReference type="ChEBI" id="CHEBI:29105"/>
    </cofactor>
</comment>
<evidence type="ECO:0000313" key="7">
    <source>
        <dbReference type="Proteomes" id="UP001498398"/>
    </source>
</evidence>